<keyword evidence="12" id="KW-1185">Reference proteome</keyword>
<evidence type="ECO:0000256" key="8">
    <source>
        <dbReference type="ARBA" id="ARBA00048679"/>
    </source>
</evidence>
<dbReference type="GO" id="GO:0005524">
    <property type="term" value="F:ATP binding"/>
    <property type="evidence" value="ECO:0007669"/>
    <property type="project" value="UniProtKB-KW"/>
</dbReference>
<dbReference type="EMBL" id="RWGY01000039">
    <property type="protein sequence ID" value="TVU12383.1"/>
    <property type="molecule type" value="Genomic_DNA"/>
</dbReference>
<dbReference type="Gramene" id="TVU12383">
    <property type="protein sequence ID" value="TVU12383"/>
    <property type="gene ID" value="EJB05_46024"/>
</dbReference>
<feature type="non-terminal residue" evidence="11">
    <location>
        <position position="235"/>
    </location>
</feature>
<keyword evidence="4" id="KW-0547">Nucleotide-binding</keyword>
<dbReference type="SUPFAM" id="SSF56112">
    <property type="entry name" value="Protein kinase-like (PK-like)"/>
    <property type="match status" value="1"/>
</dbReference>
<dbReference type="InterPro" id="IPR000719">
    <property type="entry name" value="Prot_kinase_dom"/>
</dbReference>
<dbReference type="SMART" id="SM00220">
    <property type="entry name" value="S_TKc"/>
    <property type="match status" value="1"/>
</dbReference>
<evidence type="ECO:0000256" key="6">
    <source>
        <dbReference type="ARBA" id="ARBA00022840"/>
    </source>
</evidence>
<dbReference type="FunFam" id="1.10.510.10:FF:001023">
    <property type="entry name" value="Os07g0541700 protein"/>
    <property type="match status" value="1"/>
</dbReference>
<comment type="catalytic activity">
    <reaction evidence="7">
        <text>L-threonyl-[protein] + ATP = O-phospho-L-threonyl-[protein] + ADP + H(+)</text>
        <dbReference type="Rhea" id="RHEA:46608"/>
        <dbReference type="Rhea" id="RHEA-COMP:11060"/>
        <dbReference type="Rhea" id="RHEA-COMP:11605"/>
        <dbReference type="ChEBI" id="CHEBI:15378"/>
        <dbReference type="ChEBI" id="CHEBI:30013"/>
        <dbReference type="ChEBI" id="CHEBI:30616"/>
        <dbReference type="ChEBI" id="CHEBI:61977"/>
        <dbReference type="ChEBI" id="CHEBI:456216"/>
        <dbReference type="EC" id="2.7.11.1"/>
    </reaction>
</comment>
<keyword evidence="3" id="KW-0808">Transferase</keyword>
<dbReference type="Pfam" id="PF00069">
    <property type="entry name" value="Pkinase"/>
    <property type="match status" value="1"/>
</dbReference>
<evidence type="ECO:0000256" key="9">
    <source>
        <dbReference type="SAM" id="MobiDB-lite"/>
    </source>
</evidence>
<evidence type="ECO:0000313" key="12">
    <source>
        <dbReference type="Proteomes" id="UP000324897"/>
    </source>
</evidence>
<evidence type="ECO:0000256" key="4">
    <source>
        <dbReference type="ARBA" id="ARBA00022741"/>
    </source>
</evidence>
<evidence type="ECO:0000256" key="2">
    <source>
        <dbReference type="ARBA" id="ARBA00022527"/>
    </source>
</evidence>
<feature type="compositionally biased region" description="Basic and acidic residues" evidence="9">
    <location>
        <begin position="218"/>
        <end position="229"/>
    </location>
</feature>
<evidence type="ECO:0000256" key="7">
    <source>
        <dbReference type="ARBA" id="ARBA00047899"/>
    </source>
</evidence>
<feature type="domain" description="Protein kinase" evidence="10">
    <location>
        <begin position="1"/>
        <end position="199"/>
    </location>
</feature>
<accession>A0A5J9TLV1</accession>
<evidence type="ECO:0000256" key="3">
    <source>
        <dbReference type="ARBA" id="ARBA00022679"/>
    </source>
</evidence>
<dbReference type="Gene3D" id="1.10.510.10">
    <property type="entry name" value="Transferase(Phosphotransferase) domain 1"/>
    <property type="match status" value="1"/>
</dbReference>
<protein>
    <recommendedName>
        <fullName evidence="1">non-specific serine/threonine protein kinase</fullName>
        <ecNumber evidence="1">2.7.11.1</ecNumber>
    </recommendedName>
</protein>
<dbReference type="OrthoDB" id="688838at2759"/>
<feature type="region of interest" description="Disordered" evidence="9">
    <location>
        <begin position="207"/>
        <end position="235"/>
    </location>
</feature>
<dbReference type="InterPro" id="IPR008271">
    <property type="entry name" value="Ser/Thr_kinase_AS"/>
</dbReference>
<dbReference type="AlphaFoldDB" id="A0A5J9TLV1"/>
<keyword evidence="2" id="KW-0723">Serine/threonine-protein kinase</keyword>
<proteinExistence type="predicted"/>
<dbReference type="Proteomes" id="UP000324897">
    <property type="component" value="Chromosome 3"/>
</dbReference>
<comment type="caution">
    <text evidence="11">The sequence shown here is derived from an EMBL/GenBank/DDBJ whole genome shotgun (WGS) entry which is preliminary data.</text>
</comment>
<dbReference type="PROSITE" id="PS00108">
    <property type="entry name" value="PROTEIN_KINASE_ST"/>
    <property type="match status" value="1"/>
</dbReference>
<dbReference type="PANTHER" id="PTHR45707">
    <property type="entry name" value="C2 CALCIUM/LIPID-BINDING PLANT PHOSPHORIBOSYLTRANSFERASE FAMILY PROTEIN"/>
    <property type="match status" value="1"/>
</dbReference>
<evidence type="ECO:0000256" key="1">
    <source>
        <dbReference type="ARBA" id="ARBA00012513"/>
    </source>
</evidence>
<reference evidence="11 12" key="1">
    <citation type="journal article" date="2019" name="Sci. Rep.">
        <title>A high-quality genome of Eragrostis curvula grass provides insights into Poaceae evolution and supports new strategies to enhance forage quality.</title>
        <authorList>
            <person name="Carballo J."/>
            <person name="Santos B.A.C.M."/>
            <person name="Zappacosta D."/>
            <person name="Garbus I."/>
            <person name="Selva J.P."/>
            <person name="Gallo C.A."/>
            <person name="Diaz A."/>
            <person name="Albertini E."/>
            <person name="Caccamo M."/>
            <person name="Echenique V."/>
        </authorList>
    </citation>
    <scope>NUCLEOTIDE SEQUENCE [LARGE SCALE GENOMIC DNA]</scope>
    <source>
        <strain evidence="12">cv. Victoria</strain>
        <tissue evidence="11">Leaf</tissue>
    </source>
</reference>
<keyword evidence="5" id="KW-0418">Kinase</keyword>
<gene>
    <name evidence="11" type="ORF">EJB05_46024</name>
</gene>
<dbReference type="EC" id="2.7.11.1" evidence="1"/>
<evidence type="ECO:0000259" key="10">
    <source>
        <dbReference type="PROSITE" id="PS50011"/>
    </source>
</evidence>
<dbReference type="GO" id="GO:0004674">
    <property type="term" value="F:protein serine/threonine kinase activity"/>
    <property type="evidence" value="ECO:0007669"/>
    <property type="project" value="UniProtKB-KW"/>
</dbReference>
<organism evidence="11 12">
    <name type="scientific">Eragrostis curvula</name>
    <name type="common">weeping love grass</name>
    <dbReference type="NCBI Taxonomy" id="38414"/>
    <lineage>
        <taxon>Eukaryota</taxon>
        <taxon>Viridiplantae</taxon>
        <taxon>Streptophyta</taxon>
        <taxon>Embryophyta</taxon>
        <taxon>Tracheophyta</taxon>
        <taxon>Spermatophyta</taxon>
        <taxon>Magnoliopsida</taxon>
        <taxon>Liliopsida</taxon>
        <taxon>Poales</taxon>
        <taxon>Poaceae</taxon>
        <taxon>PACMAD clade</taxon>
        <taxon>Chloridoideae</taxon>
        <taxon>Eragrostideae</taxon>
        <taxon>Eragrostidinae</taxon>
        <taxon>Eragrostis</taxon>
    </lineage>
</organism>
<sequence length="235" mass="26570">MEVSSLMIWSINADESCGLDWYKRYKIIKGICCAIHYLHEGCQSTKKGSIIHLDLKPANILLDDDMVPKVADFGLSRLFDCKNSQTVTKNYPAGSLGYMAPEYMFDHVITTKADIYSLGVIITEIITGEKINPVSFNKTSCQGYVENVLKRWRNRLKEAISETDCEQIKACLEVGLSCLKHDRHERPTAAEITKKLRWESTKCYANNFDGPDEASPLNKEDEACLKQEEASFDTP</sequence>
<evidence type="ECO:0000256" key="5">
    <source>
        <dbReference type="ARBA" id="ARBA00022777"/>
    </source>
</evidence>
<name>A0A5J9TLV1_9POAL</name>
<dbReference type="InterPro" id="IPR011009">
    <property type="entry name" value="Kinase-like_dom_sf"/>
</dbReference>
<dbReference type="PROSITE" id="PS50011">
    <property type="entry name" value="PROTEIN_KINASE_DOM"/>
    <property type="match status" value="1"/>
</dbReference>
<feature type="non-terminal residue" evidence="11">
    <location>
        <position position="1"/>
    </location>
</feature>
<comment type="catalytic activity">
    <reaction evidence="8">
        <text>L-seryl-[protein] + ATP = O-phospho-L-seryl-[protein] + ADP + H(+)</text>
        <dbReference type="Rhea" id="RHEA:17989"/>
        <dbReference type="Rhea" id="RHEA-COMP:9863"/>
        <dbReference type="Rhea" id="RHEA-COMP:11604"/>
        <dbReference type="ChEBI" id="CHEBI:15378"/>
        <dbReference type="ChEBI" id="CHEBI:29999"/>
        <dbReference type="ChEBI" id="CHEBI:30616"/>
        <dbReference type="ChEBI" id="CHEBI:83421"/>
        <dbReference type="ChEBI" id="CHEBI:456216"/>
        <dbReference type="EC" id="2.7.11.1"/>
    </reaction>
</comment>
<evidence type="ECO:0000313" key="11">
    <source>
        <dbReference type="EMBL" id="TVU12383.1"/>
    </source>
</evidence>
<keyword evidence="6" id="KW-0067">ATP-binding</keyword>